<feature type="compositionally biased region" description="Gly residues" evidence="1">
    <location>
        <begin position="8"/>
        <end position="23"/>
    </location>
</feature>
<name>A0ABZ2LR27_9BACT</name>
<evidence type="ECO:0000313" key="2">
    <source>
        <dbReference type="EMBL" id="WXB11610.1"/>
    </source>
</evidence>
<dbReference type="Proteomes" id="UP001370348">
    <property type="component" value="Chromosome"/>
</dbReference>
<organism evidence="2 3">
    <name type="scientific">Pendulispora albinea</name>
    <dbReference type="NCBI Taxonomy" id="2741071"/>
    <lineage>
        <taxon>Bacteria</taxon>
        <taxon>Pseudomonadati</taxon>
        <taxon>Myxococcota</taxon>
        <taxon>Myxococcia</taxon>
        <taxon>Myxococcales</taxon>
        <taxon>Sorangiineae</taxon>
        <taxon>Pendulisporaceae</taxon>
        <taxon>Pendulispora</taxon>
    </lineage>
</organism>
<protein>
    <submittedName>
        <fullName evidence="2">Uncharacterized protein</fullName>
    </submittedName>
</protein>
<evidence type="ECO:0000313" key="3">
    <source>
        <dbReference type="Proteomes" id="UP001370348"/>
    </source>
</evidence>
<proteinExistence type="predicted"/>
<feature type="region of interest" description="Disordered" evidence="1">
    <location>
        <begin position="1"/>
        <end position="23"/>
    </location>
</feature>
<sequence length="113" mass="11581">MNPRPYQGNGGTIVGDGGTDGGGDGGPTDDCSACIGSRCSSQVDACNRNAACVQIRSCADFNCAPSDDACVQSFCFPSAPSGQNDYRNLIACNRGAACSTCRTQCQAYVTCTQ</sequence>
<accession>A0ABZ2LR27</accession>
<reference evidence="2 3" key="1">
    <citation type="submission" date="2021-12" db="EMBL/GenBank/DDBJ databases">
        <title>Discovery of the Pendulisporaceae a myxobacterial family with distinct sporulation behavior and unique specialized metabolism.</title>
        <authorList>
            <person name="Garcia R."/>
            <person name="Popoff A."/>
            <person name="Bader C.D."/>
            <person name="Loehr J."/>
            <person name="Walesch S."/>
            <person name="Walt C."/>
            <person name="Boldt J."/>
            <person name="Bunk B."/>
            <person name="Haeckl F.J.F.P.J."/>
            <person name="Gunesch A.P."/>
            <person name="Birkelbach J."/>
            <person name="Nuebel U."/>
            <person name="Pietschmann T."/>
            <person name="Bach T."/>
            <person name="Mueller R."/>
        </authorList>
    </citation>
    <scope>NUCLEOTIDE SEQUENCE [LARGE SCALE GENOMIC DNA]</scope>
    <source>
        <strain evidence="2 3">MSr11954</strain>
    </source>
</reference>
<dbReference type="EMBL" id="CP089984">
    <property type="protein sequence ID" value="WXB11610.1"/>
    <property type="molecule type" value="Genomic_DNA"/>
</dbReference>
<dbReference type="RefSeq" id="WP_394821230.1">
    <property type="nucleotide sequence ID" value="NZ_CP089984.1"/>
</dbReference>
<gene>
    <name evidence="2" type="ORF">LZC94_27575</name>
</gene>
<keyword evidence="3" id="KW-1185">Reference proteome</keyword>
<evidence type="ECO:0000256" key="1">
    <source>
        <dbReference type="SAM" id="MobiDB-lite"/>
    </source>
</evidence>